<evidence type="ECO:0000259" key="2">
    <source>
        <dbReference type="Pfam" id="PF19573"/>
    </source>
</evidence>
<evidence type="ECO:0000313" key="4">
    <source>
        <dbReference type="Proteomes" id="UP000678679"/>
    </source>
</evidence>
<proteinExistence type="predicted"/>
<evidence type="ECO:0000313" key="3">
    <source>
        <dbReference type="EMBL" id="QWG01089.1"/>
    </source>
</evidence>
<feature type="signal peptide" evidence="1">
    <location>
        <begin position="1"/>
        <end position="25"/>
    </location>
</feature>
<dbReference type="AlphaFoldDB" id="A0AAX1N0R6"/>
<keyword evidence="1" id="KW-0732">Signal</keyword>
<dbReference type="Proteomes" id="UP000678679">
    <property type="component" value="Chromosome 1"/>
</dbReference>
<protein>
    <recommendedName>
        <fullName evidence="2">DUF6089 domain-containing protein</fullName>
    </recommendedName>
</protein>
<evidence type="ECO:0000256" key="1">
    <source>
        <dbReference type="SAM" id="SignalP"/>
    </source>
</evidence>
<reference evidence="3 4" key="1">
    <citation type="submission" date="2021-05" db="EMBL/GenBank/DDBJ databases">
        <title>Comparative genomic studies on the polysaccharide-degrading batcterial strains of the Flammeovirga genus.</title>
        <authorList>
            <person name="Zewei F."/>
            <person name="Zheng Z."/>
            <person name="Yu L."/>
            <person name="Ruyue G."/>
            <person name="Yanhong M."/>
            <person name="Yuanyuan C."/>
            <person name="Jingyan G."/>
            <person name="Wenjun H."/>
        </authorList>
    </citation>
    <scope>NUCLEOTIDE SEQUENCE [LARGE SCALE GENOMIC DNA]</scope>
    <source>
        <strain evidence="3 4">NBRC:100898</strain>
    </source>
</reference>
<feature type="chain" id="PRO_5043634486" description="DUF6089 domain-containing protein" evidence="1">
    <location>
        <begin position="26"/>
        <end position="238"/>
    </location>
</feature>
<sequence length="238" mass="27402">MKITFLKNTILTLLLFISATTYSLAQDWIVGGGVGLAAYAGDVSPLPHPLDYRVGVKGFAKYKINNFFHWRTDLHVAWNTGSDSRWDKQLHKTRQASFENVMINAATGFEYNFLGFRQKKNKRDSFTPYFFMELGAGVFPIIQTTTTNPPSLPWAVTLPFGVGFKKRISTHWDFGMELSITKPLWSDTTDTIYRDEDPNVPINERLTFPTWRDNYYFLGFTWSYNIINVNCPKSPRLN</sequence>
<dbReference type="RefSeq" id="WP_066204844.1">
    <property type="nucleotide sequence ID" value="NZ_CP076132.1"/>
</dbReference>
<accession>A0AAX1N0R6</accession>
<dbReference type="EMBL" id="CP076132">
    <property type="protein sequence ID" value="QWG01089.1"/>
    <property type="molecule type" value="Genomic_DNA"/>
</dbReference>
<keyword evidence="4" id="KW-1185">Reference proteome</keyword>
<gene>
    <name evidence="3" type="ORF">KMW28_15665</name>
</gene>
<dbReference type="Pfam" id="PF19573">
    <property type="entry name" value="DUF6089"/>
    <property type="match status" value="1"/>
</dbReference>
<dbReference type="InterPro" id="IPR011250">
    <property type="entry name" value="OMP/PagP_B-barrel"/>
</dbReference>
<feature type="domain" description="DUF6089" evidence="2">
    <location>
        <begin position="10"/>
        <end position="231"/>
    </location>
</feature>
<name>A0AAX1N0R6_9BACT</name>
<dbReference type="InterPro" id="IPR045743">
    <property type="entry name" value="DUF6089"/>
</dbReference>
<organism evidence="3 4">
    <name type="scientific">Flammeovirga yaeyamensis</name>
    <dbReference type="NCBI Taxonomy" id="367791"/>
    <lineage>
        <taxon>Bacteria</taxon>
        <taxon>Pseudomonadati</taxon>
        <taxon>Bacteroidota</taxon>
        <taxon>Cytophagia</taxon>
        <taxon>Cytophagales</taxon>
        <taxon>Flammeovirgaceae</taxon>
        <taxon>Flammeovirga</taxon>
    </lineage>
</organism>
<dbReference type="KEGG" id="fya:KMW28_15665"/>
<dbReference type="SUPFAM" id="SSF56925">
    <property type="entry name" value="OMPA-like"/>
    <property type="match status" value="1"/>
</dbReference>